<sequence length="56" mass="6037">MTYDERKSGGLSFFVTLVILAMAGMTAAIAYKSTEARERPSRVFVPVAASTIQPAK</sequence>
<proteinExistence type="predicted"/>
<keyword evidence="1" id="KW-1133">Transmembrane helix</keyword>
<evidence type="ECO:0000313" key="3">
    <source>
        <dbReference type="Proteomes" id="UP000759443"/>
    </source>
</evidence>
<evidence type="ECO:0000313" key="2">
    <source>
        <dbReference type="EMBL" id="MBP1850139.1"/>
    </source>
</evidence>
<dbReference type="EMBL" id="JAGGJU010000004">
    <property type="protein sequence ID" value="MBP1850139.1"/>
    <property type="molecule type" value="Genomic_DNA"/>
</dbReference>
<feature type="transmembrane region" description="Helical" evidence="1">
    <location>
        <begin position="12"/>
        <end position="31"/>
    </location>
</feature>
<evidence type="ECO:0000256" key="1">
    <source>
        <dbReference type="SAM" id="Phobius"/>
    </source>
</evidence>
<dbReference type="Proteomes" id="UP000759443">
    <property type="component" value="Unassembled WGS sequence"/>
</dbReference>
<dbReference type="RefSeq" id="WP_209943778.1">
    <property type="nucleotide sequence ID" value="NZ_JAGGJU010000004.1"/>
</dbReference>
<organism evidence="2 3">
    <name type="scientific">Rhizobium halophytocola</name>
    <dbReference type="NCBI Taxonomy" id="735519"/>
    <lineage>
        <taxon>Bacteria</taxon>
        <taxon>Pseudomonadati</taxon>
        <taxon>Pseudomonadota</taxon>
        <taxon>Alphaproteobacteria</taxon>
        <taxon>Hyphomicrobiales</taxon>
        <taxon>Rhizobiaceae</taxon>
        <taxon>Rhizobium/Agrobacterium group</taxon>
        <taxon>Rhizobium</taxon>
    </lineage>
</organism>
<keyword evidence="1" id="KW-0472">Membrane</keyword>
<accession>A0ABS4DWS7</accession>
<gene>
    <name evidence="2" type="ORF">J2Z17_001573</name>
</gene>
<name>A0ABS4DWS7_9HYPH</name>
<protein>
    <submittedName>
        <fullName evidence="2">Uncharacterized protein</fullName>
    </submittedName>
</protein>
<comment type="caution">
    <text evidence="2">The sequence shown here is derived from an EMBL/GenBank/DDBJ whole genome shotgun (WGS) entry which is preliminary data.</text>
</comment>
<keyword evidence="1" id="KW-0812">Transmembrane</keyword>
<keyword evidence="3" id="KW-1185">Reference proteome</keyword>
<reference evidence="2 3" key="1">
    <citation type="submission" date="2021-03" db="EMBL/GenBank/DDBJ databases">
        <title>Genomic Encyclopedia of Type Strains, Phase IV (KMG-IV): sequencing the most valuable type-strain genomes for metagenomic binning, comparative biology and taxonomic classification.</title>
        <authorList>
            <person name="Goeker M."/>
        </authorList>
    </citation>
    <scope>NUCLEOTIDE SEQUENCE [LARGE SCALE GENOMIC DNA]</scope>
    <source>
        <strain evidence="2 3">DSM 21600</strain>
    </source>
</reference>